<dbReference type="GO" id="GO:0004177">
    <property type="term" value="F:aminopeptidase activity"/>
    <property type="evidence" value="ECO:0007669"/>
    <property type="project" value="UniProtKB-KW"/>
</dbReference>
<dbReference type="PANTHER" id="PTHR42776:SF27">
    <property type="entry name" value="DIPEPTIDYL PEPTIDASE FAMILY MEMBER 6"/>
    <property type="match status" value="1"/>
</dbReference>
<keyword evidence="1" id="KW-0378">Hydrolase</keyword>
<comment type="caution">
    <text evidence="4">The sequence shown here is derived from an EMBL/GenBank/DDBJ whole genome shotgun (WGS) entry which is preliminary data.</text>
</comment>
<protein>
    <submittedName>
        <fullName evidence="4">Dipeptidyl aminopeptidase/acylaminoacyl peptidase</fullName>
    </submittedName>
</protein>
<feature type="chain" id="PRO_5015156655" evidence="2">
    <location>
        <begin position="19"/>
        <end position="847"/>
    </location>
</feature>
<dbReference type="SUPFAM" id="SSF82171">
    <property type="entry name" value="DPP6 N-terminal domain-like"/>
    <property type="match status" value="1"/>
</dbReference>
<evidence type="ECO:0000259" key="3">
    <source>
        <dbReference type="Pfam" id="PF00326"/>
    </source>
</evidence>
<dbReference type="InterPro" id="IPR001375">
    <property type="entry name" value="Peptidase_S9_cat"/>
</dbReference>
<evidence type="ECO:0000256" key="1">
    <source>
        <dbReference type="ARBA" id="ARBA00022801"/>
    </source>
</evidence>
<evidence type="ECO:0000313" key="4">
    <source>
        <dbReference type="EMBL" id="PSL36102.1"/>
    </source>
</evidence>
<dbReference type="PANTHER" id="PTHR42776">
    <property type="entry name" value="SERINE PEPTIDASE S9 FAMILY MEMBER"/>
    <property type="match status" value="1"/>
</dbReference>
<reference evidence="4 5" key="1">
    <citation type="submission" date="2018-03" db="EMBL/GenBank/DDBJ databases">
        <title>Genomic Encyclopedia of Archaeal and Bacterial Type Strains, Phase II (KMG-II): from individual species to whole genera.</title>
        <authorList>
            <person name="Goeker M."/>
        </authorList>
    </citation>
    <scope>NUCLEOTIDE SEQUENCE [LARGE SCALE GENOMIC DNA]</scope>
    <source>
        <strain evidence="4 5">DSM 18107</strain>
    </source>
</reference>
<dbReference type="AlphaFoldDB" id="A0A2P8GQ59"/>
<organism evidence="4 5">
    <name type="scientific">Chitinophaga ginsengisoli</name>
    <dbReference type="NCBI Taxonomy" id="363837"/>
    <lineage>
        <taxon>Bacteria</taxon>
        <taxon>Pseudomonadati</taxon>
        <taxon>Bacteroidota</taxon>
        <taxon>Chitinophagia</taxon>
        <taxon>Chitinophagales</taxon>
        <taxon>Chitinophagaceae</taxon>
        <taxon>Chitinophaga</taxon>
    </lineage>
</organism>
<name>A0A2P8GQ59_9BACT</name>
<evidence type="ECO:0000256" key="2">
    <source>
        <dbReference type="SAM" id="SignalP"/>
    </source>
</evidence>
<dbReference type="GO" id="GO:0006508">
    <property type="term" value="P:proteolysis"/>
    <property type="evidence" value="ECO:0007669"/>
    <property type="project" value="InterPro"/>
</dbReference>
<dbReference type="Pfam" id="PF00326">
    <property type="entry name" value="Peptidase_S9"/>
    <property type="match status" value="1"/>
</dbReference>
<dbReference type="InterPro" id="IPR029058">
    <property type="entry name" value="AB_hydrolase_fold"/>
</dbReference>
<sequence length="847" mass="97848">MRFLLTSFLLFLSFFLIAQKKTIDFETVANWRSIRDYGISQDGNYIWYATASDKGDVMLKVMNNNGNKILALSDYREATFSNDSRQIFIWGRDGIYEFDLKKKQKKRVITEANEFLFLHEIGTKKIGYEKNDSLIIEDLESKNIWHFQRPKKTILISEKSLLYLIRDSSMQQLDLINNKEININFGHNLTDATYDSSSSSLILLCLEQVNEAIFKYTLDKTNKLKRQKIEIDSTLNNFGFAQGSLKIADDGNTITFRVYEKESAPPKWLKAKNDLKIWNYQDKYLVSNLPYVDNPEMWIGFSFKNAKLSKLWSDSTTLVSREGSRYAVVKTLTNEREAFWNTNWLPRYYIIDVEEPTLRKFIPSSHKPVNIKLSPHSKYITWIDTISSHLFCFQIKTQNITDVSKQIEKLGTIKKIDNIYSHADDQWISNDKYLILHDEYNVYQLNPENENEAWCLTAGNNHPTLRFRTAELLDDIIGQDSILLTVKEDITHRNGFTKVKLYANGNPDITILDECLYYYPEIGANSKMPIKSKLIDDLLVLRQTAENQPNLYLIKKLSTAVQISKEDGSKEYAWFQSRLIKTTLNDSSINYGLLYLPKHLDTTKRHPIIFNFYMNRSFERFQFRTPALSTVNVNVPWYTSRGYIICVVDIQPSVGNTGPKALDCIEQMAKHLTRNYKWIDSTKMGLQGQSFGGYITNFVATHSTLFAAAQASSGKSDLISGYGGLSFGEGSDQSIQEIGQYNLQTTPWSHPQVYIENSSVFTSDKVNTPLLLMHGTYDNNVKIGQSIEIFTSLRRAGKPVWLLEYPMGHIMSDETQARDFQIKQQEFFDFYLMGKPMPDWMKNGYSK</sequence>
<dbReference type="Gene3D" id="3.40.50.1820">
    <property type="entry name" value="alpha/beta hydrolase"/>
    <property type="match status" value="1"/>
</dbReference>
<accession>A0A2P8GQ59</accession>
<feature type="domain" description="Peptidase S9 prolyl oligopeptidase catalytic" evidence="3">
    <location>
        <begin position="639"/>
        <end position="832"/>
    </location>
</feature>
<feature type="signal peptide" evidence="2">
    <location>
        <begin position="1"/>
        <end position="18"/>
    </location>
</feature>
<proteinExistence type="predicted"/>
<keyword evidence="4" id="KW-0031">Aminopeptidase</keyword>
<keyword evidence="2" id="KW-0732">Signal</keyword>
<dbReference type="Proteomes" id="UP000240978">
    <property type="component" value="Unassembled WGS sequence"/>
</dbReference>
<dbReference type="RefSeq" id="WP_106600620.1">
    <property type="nucleotide sequence ID" value="NZ_PYGK01000001.1"/>
</dbReference>
<dbReference type="EMBL" id="PYGK01000001">
    <property type="protein sequence ID" value="PSL36102.1"/>
    <property type="molecule type" value="Genomic_DNA"/>
</dbReference>
<dbReference type="SUPFAM" id="SSF53474">
    <property type="entry name" value="alpha/beta-Hydrolases"/>
    <property type="match status" value="1"/>
</dbReference>
<dbReference type="GO" id="GO:0004252">
    <property type="term" value="F:serine-type endopeptidase activity"/>
    <property type="evidence" value="ECO:0007669"/>
    <property type="project" value="TreeGrafter"/>
</dbReference>
<gene>
    <name evidence="4" type="ORF">CLV42_101871</name>
</gene>
<keyword evidence="4" id="KW-0645">Protease</keyword>
<evidence type="ECO:0000313" key="5">
    <source>
        <dbReference type="Proteomes" id="UP000240978"/>
    </source>
</evidence>
<dbReference type="OrthoDB" id="9812921at2"/>
<keyword evidence="5" id="KW-1185">Reference proteome</keyword>